<protein>
    <recommendedName>
        <fullName evidence="10">Major facilitator superfamily (MFS) profile domain-containing protein</fullName>
    </recommendedName>
</protein>
<evidence type="ECO:0000256" key="1">
    <source>
        <dbReference type="ARBA" id="ARBA00004141"/>
    </source>
</evidence>
<feature type="transmembrane region" description="Helical" evidence="9">
    <location>
        <begin position="206"/>
        <end position="227"/>
    </location>
</feature>
<name>A0AAN8A5T6_9PEZI</name>
<evidence type="ECO:0000256" key="5">
    <source>
        <dbReference type="ARBA" id="ARBA00022989"/>
    </source>
</evidence>
<dbReference type="PROSITE" id="PS50850">
    <property type="entry name" value="MFS"/>
    <property type="match status" value="1"/>
</dbReference>
<comment type="caution">
    <text evidence="11">The sequence shown here is derived from an EMBL/GenBank/DDBJ whole genome shotgun (WGS) entry which is preliminary data.</text>
</comment>
<dbReference type="InterPro" id="IPR005828">
    <property type="entry name" value="MFS_sugar_transport-like"/>
</dbReference>
<keyword evidence="3 8" id="KW-0813">Transport</keyword>
<dbReference type="InterPro" id="IPR003663">
    <property type="entry name" value="Sugar/inositol_transpt"/>
</dbReference>
<dbReference type="Proteomes" id="UP001310594">
    <property type="component" value="Unassembled WGS sequence"/>
</dbReference>
<evidence type="ECO:0000256" key="3">
    <source>
        <dbReference type="ARBA" id="ARBA00022448"/>
    </source>
</evidence>
<evidence type="ECO:0000256" key="9">
    <source>
        <dbReference type="SAM" id="Phobius"/>
    </source>
</evidence>
<dbReference type="PANTHER" id="PTHR48020">
    <property type="entry name" value="PROTON MYO-INOSITOL COTRANSPORTER"/>
    <property type="match status" value="1"/>
</dbReference>
<dbReference type="GO" id="GO:0005366">
    <property type="term" value="F:myo-inositol:proton symporter activity"/>
    <property type="evidence" value="ECO:0007669"/>
    <property type="project" value="TreeGrafter"/>
</dbReference>
<comment type="subcellular location">
    <subcellularLocation>
        <location evidence="1">Membrane</location>
        <topology evidence="1">Multi-pass membrane protein</topology>
    </subcellularLocation>
</comment>
<reference evidence="11" key="1">
    <citation type="submission" date="2023-08" db="EMBL/GenBank/DDBJ databases">
        <title>Black Yeasts Isolated from many extreme environments.</title>
        <authorList>
            <person name="Coleine C."/>
            <person name="Stajich J.E."/>
            <person name="Selbmann L."/>
        </authorList>
    </citation>
    <scope>NUCLEOTIDE SEQUENCE</scope>
    <source>
        <strain evidence="11">CCFEE 5810</strain>
    </source>
</reference>
<dbReference type="InterPro" id="IPR005829">
    <property type="entry name" value="Sugar_transporter_CS"/>
</dbReference>
<dbReference type="GO" id="GO:1904679">
    <property type="term" value="P:myo-inositol import across plasma membrane"/>
    <property type="evidence" value="ECO:0007669"/>
    <property type="project" value="TreeGrafter"/>
</dbReference>
<dbReference type="AlphaFoldDB" id="A0AAN8A5T6"/>
<feature type="transmembrane region" description="Helical" evidence="9">
    <location>
        <begin position="334"/>
        <end position="356"/>
    </location>
</feature>
<keyword evidence="4 9" id="KW-0812">Transmembrane</keyword>
<dbReference type="Pfam" id="PF00083">
    <property type="entry name" value="Sugar_tr"/>
    <property type="match status" value="1"/>
</dbReference>
<dbReference type="InterPro" id="IPR050814">
    <property type="entry name" value="Myo-inositol_Transporter"/>
</dbReference>
<accession>A0AAN8A5T6</accession>
<dbReference type="GO" id="GO:0016020">
    <property type="term" value="C:membrane"/>
    <property type="evidence" value="ECO:0007669"/>
    <property type="project" value="UniProtKB-SubCell"/>
</dbReference>
<sequence>MSSEKPTTFAMENSPTSVEKHNVTTVEKLDSNGSLDTIEDTKPGVFVWLCAAATAIGGMLFGYDTGVISGVLVVLGTDLGGREVTDSEKELITALCAAGALIGAIVAGITSDKYGRKPAIWFASVLFTLGAVVQSSSYSIAQMSVGRLLIGLGVGSASMIVPLYIAEISPARFRGRMISIDMIFLGTGSVLAYAFDAAFYKVPHGWRYMIVMGAIPSICLGAFLFLCPESPRQLLFHNRREQCERVLRQIYPNATDEQVAEKILSIEHGVTQSKSLNEEISIRKSLSLLFMIPANRRAGIAACGLMFFQQFCGFNTLMYYSSTLFDIVGFSNPIAVGSVVAIVNWIFTVLSIFLIDRVGRRRLLLWTMWGMPVCLVIAAIAFRWVPLDHRTLELTTDEVGWPAIVVLVGMILFVAFYAAGLGCVPWQANEFLPMEVRAMGTMMINAFNWGPNIIVSSTFLTMMKSMTPSGTFGFYAALCFLGWVFVYFCFPEASQMTLEEVRKVFEHGFGVKYAEEWRKEYRRGEKARGPGEGVRSGSMASV</sequence>
<feature type="transmembrane region" description="Helical" evidence="9">
    <location>
        <begin position="178"/>
        <end position="200"/>
    </location>
</feature>
<evidence type="ECO:0000313" key="12">
    <source>
        <dbReference type="Proteomes" id="UP001310594"/>
    </source>
</evidence>
<gene>
    <name evidence="11" type="ORF">LTR97_001317</name>
</gene>
<organism evidence="11 12">
    <name type="scientific">Elasticomyces elasticus</name>
    <dbReference type="NCBI Taxonomy" id="574655"/>
    <lineage>
        <taxon>Eukaryota</taxon>
        <taxon>Fungi</taxon>
        <taxon>Dikarya</taxon>
        <taxon>Ascomycota</taxon>
        <taxon>Pezizomycotina</taxon>
        <taxon>Dothideomycetes</taxon>
        <taxon>Dothideomycetidae</taxon>
        <taxon>Mycosphaerellales</taxon>
        <taxon>Teratosphaeriaceae</taxon>
        <taxon>Elasticomyces</taxon>
    </lineage>
</organism>
<feature type="transmembrane region" description="Helical" evidence="9">
    <location>
        <begin position="404"/>
        <end position="426"/>
    </location>
</feature>
<feature type="transmembrane region" description="Helical" evidence="9">
    <location>
        <begin position="298"/>
        <end position="322"/>
    </location>
</feature>
<feature type="domain" description="Major facilitator superfamily (MFS) profile" evidence="10">
    <location>
        <begin position="50"/>
        <end position="494"/>
    </location>
</feature>
<comment type="catalytic activity">
    <reaction evidence="7">
        <text>myo-inositol(out) + H(+)(out) = myo-inositol(in) + H(+)(in)</text>
        <dbReference type="Rhea" id="RHEA:60364"/>
        <dbReference type="ChEBI" id="CHEBI:15378"/>
        <dbReference type="ChEBI" id="CHEBI:17268"/>
    </reaction>
</comment>
<dbReference type="InterPro" id="IPR036259">
    <property type="entry name" value="MFS_trans_sf"/>
</dbReference>
<keyword evidence="6 9" id="KW-0472">Membrane</keyword>
<feature type="transmembrane region" description="Helical" evidence="9">
    <location>
        <begin position="363"/>
        <end position="384"/>
    </location>
</feature>
<dbReference type="NCBIfam" id="TIGR00879">
    <property type="entry name" value="SP"/>
    <property type="match status" value="1"/>
</dbReference>
<dbReference type="PROSITE" id="PS00216">
    <property type="entry name" value="SUGAR_TRANSPORT_1"/>
    <property type="match status" value="2"/>
</dbReference>
<dbReference type="EMBL" id="JAVRQU010000002">
    <property type="protein sequence ID" value="KAK5706329.1"/>
    <property type="molecule type" value="Genomic_DNA"/>
</dbReference>
<dbReference type="PROSITE" id="PS00217">
    <property type="entry name" value="SUGAR_TRANSPORT_2"/>
    <property type="match status" value="1"/>
</dbReference>
<feature type="transmembrane region" description="Helical" evidence="9">
    <location>
        <begin position="438"/>
        <end position="460"/>
    </location>
</feature>
<dbReference type="InterPro" id="IPR020846">
    <property type="entry name" value="MFS_dom"/>
</dbReference>
<evidence type="ECO:0000256" key="7">
    <source>
        <dbReference type="ARBA" id="ARBA00049119"/>
    </source>
</evidence>
<dbReference type="FunFam" id="1.20.1250.20:FF:000073">
    <property type="entry name" value="MFS myo-inositol transporter, putative"/>
    <property type="match status" value="1"/>
</dbReference>
<feature type="transmembrane region" description="Helical" evidence="9">
    <location>
        <begin position="45"/>
        <end position="63"/>
    </location>
</feature>
<evidence type="ECO:0000313" key="11">
    <source>
        <dbReference type="EMBL" id="KAK5706329.1"/>
    </source>
</evidence>
<dbReference type="SUPFAM" id="SSF103473">
    <property type="entry name" value="MFS general substrate transporter"/>
    <property type="match status" value="1"/>
</dbReference>
<feature type="transmembrane region" description="Helical" evidence="9">
    <location>
        <begin position="121"/>
        <end position="141"/>
    </location>
</feature>
<evidence type="ECO:0000256" key="8">
    <source>
        <dbReference type="RuleBase" id="RU003346"/>
    </source>
</evidence>
<dbReference type="PRINTS" id="PR00171">
    <property type="entry name" value="SUGRTRNSPORT"/>
</dbReference>
<proteinExistence type="inferred from homology"/>
<evidence type="ECO:0000256" key="6">
    <source>
        <dbReference type="ARBA" id="ARBA00023136"/>
    </source>
</evidence>
<comment type="similarity">
    <text evidence="2 8">Belongs to the major facilitator superfamily. Sugar transporter (TC 2.A.1.1) family.</text>
</comment>
<keyword evidence="5 9" id="KW-1133">Transmembrane helix</keyword>
<evidence type="ECO:0000256" key="2">
    <source>
        <dbReference type="ARBA" id="ARBA00010992"/>
    </source>
</evidence>
<feature type="transmembrane region" description="Helical" evidence="9">
    <location>
        <begin position="472"/>
        <end position="490"/>
    </location>
</feature>
<feature type="transmembrane region" description="Helical" evidence="9">
    <location>
        <begin position="91"/>
        <end position="109"/>
    </location>
</feature>
<evidence type="ECO:0000256" key="4">
    <source>
        <dbReference type="ARBA" id="ARBA00022692"/>
    </source>
</evidence>
<dbReference type="Gene3D" id="1.20.1250.20">
    <property type="entry name" value="MFS general substrate transporter like domains"/>
    <property type="match status" value="1"/>
</dbReference>
<dbReference type="PANTHER" id="PTHR48020:SF22">
    <property type="entry name" value="MAJOR FACILITATOR SUPERFAMILY (MFS) PROFILE DOMAIN-CONTAINING PROTEIN-RELATED"/>
    <property type="match status" value="1"/>
</dbReference>
<feature type="transmembrane region" description="Helical" evidence="9">
    <location>
        <begin position="147"/>
        <end position="166"/>
    </location>
</feature>
<evidence type="ECO:0000259" key="10">
    <source>
        <dbReference type="PROSITE" id="PS50850"/>
    </source>
</evidence>